<accession>A0A1T4NF05</accession>
<sequence>MEELALLHPLWKKNKVVAVWLFGSRARGEAREDSDWDLALLFKQPYPGLQEKMSLIADVTGILKTDKVDIVFLHDAPLVLQKEIVYDGKVIFETDWDFRTDFEEMVVRRWLDFEPVWQQMTRDLLENLKEEFGGGESGL</sequence>
<dbReference type="PANTHER" id="PTHR43852:SF3">
    <property type="entry name" value="NUCLEOTIDYLTRANSFERASE"/>
    <property type="match status" value="1"/>
</dbReference>
<proteinExistence type="predicted"/>
<dbReference type="CDD" id="cd05403">
    <property type="entry name" value="NT_KNTase_like"/>
    <property type="match status" value="1"/>
</dbReference>
<evidence type="ECO:0000313" key="3">
    <source>
        <dbReference type="Proteomes" id="UP000189933"/>
    </source>
</evidence>
<dbReference type="OrthoDB" id="360741at2"/>
<protein>
    <submittedName>
        <fullName evidence="2">Nucleotidyltransferase domain-containing protein</fullName>
    </submittedName>
</protein>
<name>A0A1T4NF05_9FIRM</name>
<dbReference type="EMBL" id="FUXM01000007">
    <property type="protein sequence ID" value="SJZ77921.1"/>
    <property type="molecule type" value="Genomic_DNA"/>
</dbReference>
<organism evidence="2 3">
    <name type="scientific">Carboxydocella sporoproducens DSM 16521</name>
    <dbReference type="NCBI Taxonomy" id="1121270"/>
    <lineage>
        <taxon>Bacteria</taxon>
        <taxon>Bacillati</taxon>
        <taxon>Bacillota</taxon>
        <taxon>Clostridia</taxon>
        <taxon>Eubacteriales</taxon>
        <taxon>Clostridiales Family XVI. Incertae Sedis</taxon>
        <taxon>Carboxydocella</taxon>
    </lineage>
</organism>
<dbReference type="NCBIfam" id="NF047752">
    <property type="entry name" value="MntA_antitoxin"/>
    <property type="match status" value="1"/>
</dbReference>
<dbReference type="PANTHER" id="PTHR43852">
    <property type="entry name" value="NUCLEOTIDYLTRANSFERASE"/>
    <property type="match status" value="1"/>
</dbReference>
<dbReference type="SUPFAM" id="SSF81301">
    <property type="entry name" value="Nucleotidyltransferase"/>
    <property type="match status" value="1"/>
</dbReference>
<evidence type="ECO:0000259" key="1">
    <source>
        <dbReference type="Pfam" id="PF18765"/>
    </source>
</evidence>
<dbReference type="Proteomes" id="UP000189933">
    <property type="component" value="Unassembled WGS sequence"/>
</dbReference>
<feature type="domain" description="Polymerase beta nucleotidyltransferase" evidence="1">
    <location>
        <begin position="12"/>
        <end position="95"/>
    </location>
</feature>
<keyword evidence="3" id="KW-1185">Reference proteome</keyword>
<dbReference type="RefSeq" id="WP_159071821.1">
    <property type="nucleotide sequence ID" value="NZ_FUXM01000007.1"/>
</dbReference>
<dbReference type="GO" id="GO:0016740">
    <property type="term" value="F:transferase activity"/>
    <property type="evidence" value="ECO:0007669"/>
    <property type="project" value="UniProtKB-KW"/>
</dbReference>
<keyword evidence="2" id="KW-0808">Transferase</keyword>
<reference evidence="3" key="1">
    <citation type="submission" date="2017-02" db="EMBL/GenBank/DDBJ databases">
        <authorList>
            <person name="Varghese N."/>
            <person name="Submissions S."/>
        </authorList>
    </citation>
    <scope>NUCLEOTIDE SEQUENCE [LARGE SCALE GENOMIC DNA]</scope>
    <source>
        <strain evidence="3">DSM 16521</strain>
    </source>
</reference>
<dbReference type="InterPro" id="IPR052930">
    <property type="entry name" value="TA_antitoxin_MntA"/>
</dbReference>
<gene>
    <name evidence="2" type="ORF">SAMN02745885_00880</name>
</gene>
<dbReference type="AlphaFoldDB" id="A0A1T4NF05"/>
<dbReference type="InterPro" id="IPR043519">
    <property type="entry name" value="NT_sf"/>
</dbReference>
<dbReference type="Pfam" id="PF18765">
    <property type="entry name" value="Polbeta"/>
    <property type="match status" value="1"/>
</dbReference>
<dbReference type="Gene3D" id="3.30.460.10">
    <property type="entry name" value="Beta Polymerase, domain 2"/>
    <property type="match status" value="1"/>
</dbReference>
<dbReference type="InterPro" id="IPR041633">
    <property type="entry name" value="Polbeta"/>
</dbReference>
<evidence type="ECO:0000313" key="2">
    <source>
        <dbReference type="EMBL" id="SJZ77921.1"/>
    </source>
</evidence>